<dbReference type="AlphaFoldDB" id="A0A4R3KLP9"/>
<dbReference type="GO" id="GO:0006355">
    <property type="term" value="P:regulation of DNA-templated transcription"/>
    <property type="evidence" value="ECO:0007669"/>
    <property type="project" value="InterPro"/>
</dbReference>
<keyword evidence="1" id="KW-0812">Transmembrane</keyword>
<accession>A0A4R3KLP9</accession>
<dbReference type="Gene3D" id="1.10.10.10">
    <property type="entry name" value="Winged helix-like DNA-binding domain superfamily/Winged helix DNA-binding domain"/>
    <property type="match status" value="1"/>
</dbReference>
<sequence length="646" mass="73554">MYLKQSCATYTATTFLEGASTKRLQELLYFWRMRKTIVVCFLIFLSASIAPATGQAQSVIVDSLKTIIDNAGTANGERIEAMERLSKIMAVQNQPEDAFDMLTRAQRLSHGEEDGRYGALVHSALSYLHVQRDSLKLAFPAIDSAEWYASRTGDKVVKGLVRFRRGWLEHIIENTDEAYQDMLEALRLLEGEDTFLYRSNIYHYLAAIQGYWGNTGKQLHYTRLCLDAALKSGDPDAMSNACLSMGASYLYRFRKEPSRRKLLDSASYYNQLVLKLTDSLKKRITLPSTEGIAALNMANLYLEFYPPSYKDSAEVYLKQALAVGREVDNSEIIANSYGILSEYALNESKYGRAEELLLQALDEISGNAGGALVKSRITKALARVAEKSGDAEGALDYYKQYMQHDKALFDEAKLSMTQRLEAQYQSEKQEFALATAEQEAAFSKKLNRYYLILIIAGGLALFFLFRSFRFKLKASRQRDSLRAEEAARLEAERELLQERLNQLEKELLAGTLHVEEKNRLLQHLREKLGSLDSSDPLHRQIDRLIAKNDEVDEGYDNMKTEFAEIRPEFTGGLQQRAENKLTRLDLKYCSYILMGLTNKEIASKLNVDPKSIRMARYRIKQKLKLQKDESLDRFINELASKQDMSA</sequence>
<dbReference type="Proteomes" id="UP000295807">
    <property type="component" value="Unassembled WGS sequence"/>
</dbReference>
<reference evidence="3 4" key="1">
    <citation type="submission" date="2019-03" db="EMBL/GenBank/DDBJ databases">
        <title>Genomic Encyclopedia of Type Strains, Phase IV (KMG-IV): sequencing the most valuable type-strain genomes for metagenomic binning, comparative biology and taxonomic classification.</title>
        <authorList>
            <person name="Goeker M."/>
        </authorList>
    </citation>
    <scope>NUCLEOTIDE SEQUENCE [LARGE SCALE GENOMIC DNA]</scope>
    <source>
        <strain evidence="3 4">DSM 21100</strain>
    </source>
</reference>
<keyword evidence="4" id="KW-1185">Reference proteome</keyword>
<dbReference type="Pfam" id="PF00196">
    <property type="entry name" value="GerE"/>
    <property type="match status" value="1"/>
</dbReference>
<dbReference type="InterPro" id="IPR011990">
    <property type="entry name" value="TPR-like_helical_dom_sf"/>
</dbReference>
<feature type="domain" description="HTH luxR-type" evidence="2">
    <location>
        <begin position="595"/>
        <end position="622"/>
    </location>
</feature>
<dbReference type="InterPro" id="IPR000792">
    <property type="entry name" value="Tscrpt_reg_LuxR_C"/>
</dbReference>
<keyword evidence="1" id="KW-0472">Membrane</keyword>
<evidence type="ECO:0000256" key="1">
    <source>
        <dbReference type="SAM" id="Phobius"/>
    </source>
</evidence>
<dbReference type="GO" id="GO:0003677">
    <property type="term" value="F:DNA binding"/>
    <property type="evidence" value="ECO:0007669"/>
    <property type="project" value="InterPro"/>
</dbReference>
<name>A0A4R3KLP9_9SPHI</name>
<protein>
    <submittedName>
        <fullName evidence="3">Regulatory LuxR family protein</fullName>
    </submittedName>
</protein>
<organism evidence="3 4">
    <name type="scientific">Anseongella ginsenosidimutans</name>
    <dbReference type="NCBI Taxonomy" id="496056"/>
    <lineage>
        <taxon>Bacteria</taxon>
        <taxon>Pseudomonadati</taxon>
        <taxon>Bacteroidota</taxon>
        <taxon>Sphingobacteriia</taxon>
        <taxon>Sphingobacteriales</taxon>
        <taxon>Sphingobacteriaceae</taxon>
        <taxon>Anseongella</taxon>
    </lineage>
</organism>
<dbReference type="InterPro" id="IPR036388">
    <property type="entry name" value="WH-like_DNA-bd_sf"/>
</dbReference>
<dbReference type="SMART" id="SM00421">
    <property type="entry name" value="HTH_LUXR"/>
    <property type="match status" value="1"/>
</dbReference>
<gene>
    <name evidence="3" type="ORF">EDD80_11552</name>
</gene>
<feature type="transmembrane region" description="Helical" evidence="1">
    <location>
        <begin position="449"/>
        <end position="468"/>
    </location>
</feature>
<evidence type="ECO:0000313" key="3">
    <source>
        <dbReference type="EMBL" id="TCS85069.1"/>
    </source>
</evidence>
<dbReference type="Gene3D" id="1.25.40.10">
    <property type="entry name" value="Tetratricopeptide repeat domain"/>
    <property type="match status" value="2"/>
</dbReference>
<evidence type="ECO:0000259" key="2">
    <source>
        <dbReference type="PROSITE" id="PS00622"/>
    </source>
</evidence>
<dbReference type="SUPFAM" id="SSF46894">
    <property type="entry name" value="C-terminal effector domain of the bipartite response regulators"/>
    <property type="match status" value="1"/>
</dbReference>
<comment type="caution">
    <text evidence="3">The sequence shown here is derived from an EMBL/GenBank/DDBJ whole genome shotgun (WGS) entry which is preliminary data.</text>
</comment>
<evidence type="ECO:0000313" key="4">
    <source>
        <dbReference type="Proteomes" id="UP000295807"/>
    </source>
</evidence>
<proteinExistence type="predicted"/>
<keyword evidence="1" id="KW-1133">Transmembrane helix</keyword>
<dbReference type="PROSITE" id="PS00622">
    <property type="entry name" value="HTH_LUXR_1"/>
    <property type="match status" value="1"/>
</dbReference>
<dbReference type="SUPFAM" id="SSF48452">
    <property type="entry name" value="TPR-like"/>
    <property type="match status" value="2"/>
</dbReference>
<dbReference type="EMBL" id="SMAD01000015">
    <property type="protein sequence ID" value="TCS85069.1"/>
    <property type="molecule type" value="Genomic_DNA"/>
</dbReference>
<dbReference type="InterPro" id="IPR016032">
    <property type="entry name" value="Sig_transdc_resp-reg_C-effctor"/>
</dbReference>